<organism evidence="9 10">
    <name type="scientific">Patiria miniata</name>
    <name type="common">Bat star</name>
    <name type="synonym">Asterina miniata</name>
    <dbReference type="NCBI Taxonomy" id="46514"/>
    <lineage>
        <taxon>Eukaryota</taxon>
        <taxon>Metazoa</taxon>
        <taxon>Echinodermata</taxon>
        <taxon>Eleutherozoa</taxon>
        <taxon>Asterozoa</taxon>
        <taxon>Asteroidea</taxon>
        <taxon>Valvatacea</taxon>
        <taxon>Valvatida</taxon>
        <taxon>Asterinidae</taxon>
        <taxon>Patiria</taxon>
    </lineage>
</organism>
<accession>A0A913ZUS1</accession>
<feature type="transmembrane region" description="Helical" evidence="7">
    <location>
        <begin position="116"/>
        <end position="137"/>
    </location>
</feature>
<dbReference type="InterPro" id="IPR000276">
    <property type="entry name" value="GPCR_Rhodpsn"/>
</dbReference>
<comment type="subcellular location">
    <subcellularLocation>
        <location evidence="1">Cell membrane</location>
        <topology evidence="1">Multi-pass membrane protein</topology>
    </subcellularLocation>
</comment>
<reference evidence="9" key="1">
    <citation type="submission" date="2022-11" db="UniProtKB">
        <authorList>
            <consortium name="EnsemblMetazoa"/>
        </authorList>
    </citation>
    <scope>IDENTIFICATION</scope>
</reference>
<dbReference type="InterPro" id="IPR017452">
    <property type="entry name" value="GPCR_Rhodpsn_7TM"/>
</dbReference>
<dbReference type="OMA" id="YSINPMI"/>
<feature type="transmembrane region" description="Helical" evidence="7">
    <location>
        <begin position="81"/>
        <end position="104"/>
    </location>
</feature>
<keyword evidence="10" id="KW-1185">Reference proteome</keyword>
<evidence type="ECO:0000259" key="8">
    <source>
        <dbReference type="PROSITE" id="PS50262"/>
    </source>
</evidence>
<keyword evidence="6" id="KW-0675">Receptor</keyword>
<name>A0A913ZUS1_PATMI</name>
<evidence type="ECO:0000256" key="3">
    <source>
        <dbReference type="ARBA" id="ARBA00022692"/>
    </source>
</evidence>
<dbReference type="Proteomes" id="UP000887568">
    <property type="component" value="Unplaced"/>
</dbReference>
<dbReference type="PANTHER" id="PTHR22750">
    <property type="entry name" value="G-PROTEIN COUPLED RECEPTOR"/>
    <property type="match status" value="1"/>
</dbReference>
<keyword evidence="3 6" id="KW-0812">Transmembrane</keyword>
<evidence type="ECO:0000256" key="7">
    <source>
        <dbReference type="SAM" id="Phobius"/>
    </source>
</evidence>
<evidence type="ECO:0000256" key="2">
    <source>
        <dbReference type="ARBA" id="ARBA00022475"/>
    </source>
</evidence>
<dbReference type="PROSITE" id="PS50262">
    <property type="entry name" value="G_PROTEIN_RECEP_F1_2"/>
    <property type="match status" value="1"/>
</dbReference>
<sequence>MMESPYFTALSYLGPVCKGISITENLLVLVVLAGTKPLRARFYGFVFNLALADLVFSVFSVAFHYSPNRLTILLELSRTGYVVSILTILAVAVNRYLALSLVPAGRYDALLTPARLIGVCLSLWCGTLLVYVLPVFVTSDETRSVIKSLARPLGMIIIWGITAVLYCLAFRKIKRYAPPLSQSQGISPKSEQAETRVKQTRRLLVAFAFVLATSFVCWIPFSIGRLVRHFHPQLYSQNASFHAFYRTSTFLYSINPMINPMVYWWRLGEFREGFYALFCRCCVKTEHTEAEDTLEMEQTVAESADPTQKDE</sequence>
<dbReference type="GeneID" id="119727214"/>
<keyword evidence="2" id="KW-1003">Cell membrane</keyword>
<dbReference type="AlphaFoldDB" id="A0A913ZUS1"/>
<dbReference type="EnsemblMetazoa" id="XM_038199077.1">
    <property type="protein sequence ID" value="XP_038055005.1"/>
    <property type="gene ID" value="LOC119727214"/>
</dbReference>
<keyword evidence="4 7" id="KW-1133">Transmembrane helix</keyword>
<dbReference type="OrthoDB" id="10037617at2759"/>
<dbReference type="RefSeq" id="XP_038055005.1">
    <property type="nucleotide sequence ID" value="XM_038199077.1"/>
</dbReference>
<dbReference type="Gene3D" id="1.20.1070.10">
    <property type="entry name" value="Rhodopsin 7-helix transmembrane proteins"/>
    <property type="match status" value="1"/>
</dbReference>
<feature type="domain" description="G-protein coupled receptors family 1 profile" evidence="8">
    <location>
        <begin position="24"/>
        <end position="263"/>
    </location>
</feature>
<proteinExistence type="inferred from homology"/>
<dbReference type="Pfam" id="PF00001">
    <property type="entry name" value="7tm_1"/>
    <property type="match status" value="1"/>
</dbReference>
<keyword evidence="5 7" id="KW-0472">Membrane</keyword>
<feature type="transmembrane region" description="Helical" evidence="7">
    <location>
        <begin position="203"/>
        <end position="223"/>
    </location>
</feature>
<evidence type="ECO:0000256" key="4">
    <source>
        <dbReference type="ARBA" id="ARBA00022989"/>
    </source>
</evidence>
<dbReference type="CDD" id="cd00637">
    <property type="entry name" value="7tm_classA_rhodopsin-like"/>
    <property type="match status" value="1"/>
</dbReference>
<comment type="similarity">
    <text evidence="6">Belongs to the G-protein coupled receptor 1 family.</text>
</comment>
<dbReference type="SUPFAM" id="SSF81321">
    <property type="entry name" value="Family A G protein-coupled receptor-like"/>
    <property type="match status" value="1"/>
</dbReference>
<evidence type="ECO:0000313" key="9">
    <source>
        <dbReference type="EnsemblMetazoa" id="XP_038055005.1"/>
    </source>
</evidence>
<dbReference type="PRINTS" id="PR00237">
    <property type="entry name" value="GPCRRHODOPSN"/>
</dbReference>
<feature type="transmembrane region" description="Helical" evidence="7">
    <location>
        <begin position="45"/>
        <end position="66"/>
    </location>
</feature>
<keyword evidence="6" id="KW-0297">G-protein coupled receptor</keyword>
<dbReference type="PROSITE" id="PS00237">
    <property type="entry name" value="G_PROTEIN_RECEP_F1_1"/>
    <property type="match status" value="1"/>
</dbReference>
<dbReference type="GO" id="GO:0004930">
    <property type="term" value="F:G protein-coupled receptor activity"/>
    <property type="evidence" value="ECO:0007669"/>
    <property type="project" value="UniProtKB-KW"/>
</dbReference>
<evidence type="ECO:0000256" key="1">
    <source>
        <dbReference type="ARBA" id="ARBA00004651"/>
    </source>
</evidence>
<evidence type="ECO:0000313" key="10">
    <source>
        <dbReference type="Proteomes" id="UP000887568"/>
    </source>
</evidence>
<evidence type="ECO:0000256" key="5">
    <source>
        <dbReference type="ARBA" id="ARBA00023136"/>
    </source>
</evidence>
<evidence type="ECO:0000256" key="6">
    <source>
        <dbReference type="RuleBase" id="RU000688"/>
    </source>
</evidence>
<protein>
    <recommendedName>
        <fullName evidence="8">G-protein coupled receptors family 1 profile domain-containing protein</fullName>
    </recommendedName>
</protein>
<feature type="transmembrane region" description="Helical" evidence="7">
    <location>
        <begin position="149"/>
        <end position="169"/>
    </location>
</feature>
<keyword evidence="6" id="KW-0807">Transducer</keyword>
<feature type="transmembrane region" description="Helical" evidence="7">
    <location>
        <begin position="12"/>
        <end position="33"/>
    </location>
</feature>
<dbReference type="GO" id="GO:0005886">
    <property type="term" value="C:plasma membrane"/>
    <property type="evidence" value="ECO:0007669"/>
    <property type="project" value="UniProtKB-SubCell"/>
</dbReference>